<comment type="caution">
    <text evidence="2">The sequence shown here is derived from an EMBL/GenBank/DDBJ whole genome shotgun (WGS) entry which is preliminary data.</text>
</comment>
<protein>
    <recommendedName>
        <fullName evidence="4">Lipoprotein</fullName>
    </recommendedName>
</protein>
<gene>
    <name evidence="2" type="ORF">J0A65_03790</name>
</gene>
<reference evidence="2 3" key="1">
    <citation type="submission" date="2021-03" db="EMBL/GenBank/DDBJ databases">
        <title>novel species isolated from a fishpond in China.</title>
        <authorList>
            <person name="Lu H."/>
            <person name="Cai Z."/>
        </authorList>
    </citation>
    <scope>NUCLEOTIDE SEQUENCE [LARGE SCALE GENOMIC DNA]</scope>
    <source>
        <strain evidence="2 3">Y57</strain>
    </source>
</reference>
<evidence type="ECO:0000256" key="1">
    <source>
        <dbReference type="SAM" id="SignalP"/>
    </source>
</evidence>
<name>A0ABS3CS40_9ALTE</name>
<dbReference type="RefSeq" id="WP_206592791.1">
    <property type="nucleotide sequence ID" value="NZ_JAFKCS010000002.1"/>
</dbReference>
<feature type="signal peptide" evidence="1">
    <location>
        <begin position="1"/>
        <end position="24"/>
    </location>
</feature>
<evidence type="ECO:0000313" key="2">
    <source>
        <dbReference type="EMBL" id="MBN7818971.1"/>
    </source>
</evidence>
<keyword evidence="1" id="KW-0732">Signal</keyword>
<feature type="chain" id="PRO_5046151233" description="Lipoprotein" evidence="1">
    <location>
        <begin position="25"/>
        <end position="554"/>
    </location>
</feature>
<keyword evidence="3" id="KW-1185">Reference proteome</keyword>
<sequence length="554" mass="63455">MPRRKFYPLVALTFFAVICNSALASSAQYVNKLSHATPYIPPQCYTDPVVDSTRTTNPCYACHTNSKRPNLLNDTDVQQEYSFPEKALLNPWLNMYKDRQAQIAAIADEAILAYVREDNYLDDKGEIKLAQRLTKQALAFDQNDNGRWDGYLPDSYFNFDQQGFDRSPAGDYTGWRSYAYYPVPGSFMPTNGSTDDVSIRLAEVLRQNEQGQFDLTVYKTNLAIVEALIREQDVPIDPVDEQVLAVDLDKDGQLGVARKIKYDWAPLEKRWMSYVGKARLAQKNGDLHLAAKLFPEGTEFLHSVRYLDINGQQQIAMAPRMKELRYARKDQWLTYYQLEVIVADEIKERHDFPSRTKLLRGDAERGVQIAQGWTYQGFIEDKQGELRPQTFEEHGTCAGCHSGMGTLVDTTLSFYRKLPADNFQQGWYHWQQKSLAGLPEPRRESDGEYEYSYYLKQNPTGDEFRANQEVQEKFFDSQGRPKAAMFARLNQDISTLLMPSIERALALNKAYKLIVEEQSFHQGRDAVLTPLDKVLHKQVEANQPTGISEILSAF</sequence>
<evidence type="ECO:0008006" key="4">
    <source>
        <dbReference type="Google" id="ProtNLM"/>
    </source>
</evidence>
<organism evidence="2 3">
    <name type="scientific">Bowmanella yangjiangensis</name>
    <dbReference type="NCBI Taxonomy" id="2811230"/>
    <lineage>
        <taxon>Bacteria</taxon>
        <taxon>Pseudomonadati</taxon>
        <taxon>Pseudomonadota</taxon>
        <taxon>Gammaproteobacteria</taxon>
        <taxon>Alteromonadales</taxon>
        <taxon>Alteromonadaceae</taxon>
        <taxon>Bowmanella</taxon>
    </lineage>
</organism>
<accession>A0ABS3CS40</accession>
<dbReference type="EMBL" id="JAFKCS010000002">
    <property type="protein sequence ID" value="MBN7818971.1"/>
    <property type="molecule type" value="Genomic_DNA"/>
</dbReference>
<dbReference type="Proteomes" id="UP000663992">
    <property type="component" value="Unassembled WGS sequence"/>
</dbReference>
<evidence type="ECO:0000313" key="3">
    <source>
        <dbReference type="Proteomes" id="UP000663992"/>
    </source>
</evidence>
<proteinExistence type="predicted"/>